<keyword evidence="4" id="KW-1185">Reference proteome</keyword>
<reference evidence="3 4" key="1">
    <citation type="journal article" date="2014" name="Genome Announc.">
        <title>Draft genome sequences of eight enterohepatic helicobacter species isolated from both laboratory and wild rodents.</title>
        <authorList>
            <person name="Sheh A."/>
            <person name="Shen Z."/>
            <person name="Fox J.G."/>
        </authorList>
    </citation>
    <scope>NUCLEOTIDE SEQUENCE [LARGE SCALE GENOMIC DNA]</scope>
    <source>
        <strain evidence="3 4">MIT 98-6810</strain>
    </source>
</reference>
<dbReference type="NCBIfam" id="TIGR02167">
    <property type="entry name" value="Liste_lipo_26"/>
    <property type="match status" value="1"/>
</dbReference>
<accession>A0A099UGQ7</accession>
<dbReference type="OrthoDB" id="5354002at2"/>
<dbReference type="EMBL" id="LN907858">
    <property type="protein sequence ID" value="CUU39218.1"/>
    <property type="molecule type" value="Genomic_DNA"/>
</dbReference>
<dbReference type="AlphaFoldDB" id="A0A099UGQ7"/>
<dbReference type="Proteomes" id="UP000064525">
    <property type="component" value="Chromosome I"/>
</dbReference>
<organism evidence="2 5">
    <name type="scientific">Helicobacter typhlonius</name>
    <dbReference type="NCBI Taxonomy" id="76936"/>
    <lineage>
        <taxon>Bacteria</taxon>
        <taxon>Pseudomonadati</taxon>
        <taxon>Campylobacterota</taxon>
        <taxon>Epsilonproteobacteria</taxon>
        <taxon>Campylobacterales</taxon>
        <taxon>Helicobacteraceae</taxon>
        <taxon>Helicobacter</taxon>
    </lineage>
</organism>
<reference evidence="2" key="3">
    <citation type="submission" date="2015-11" db="EMBL/GenBank/DDBJ databases">
        <authorList>
            <person name="Zhang Y."/>
            <person name="Guo Z."/>
        </authorList>
    </citation>
    <scope>NUCLEOTIDE SEQUENCE</scope>
    <source>
        <strain evidence="2">1</strain>
    </source>
</reference>
<dbReference type="EC" id="3.2.1.14" evidence="2"/>
<keyword evidence="1" id="KW-1133">Transmembrane helix</keyword>
<reference evidence="5" key="2">
    <citation type="submission" date="2015-11" db="EMBL/GenBank/DDBJ databases">
        <authorList>
            <person name="Anvar S.Y."/>
        </authorList>
    </citation>
    <scope>NUCLEOTIDE SEQUENCE [LARGE SCALE GENOMIC DNA]</scope>
</reference>
<dbReference type="GO" id="GO:0008843">
    <property type="term" value="F:endochitinase activity"/>
    <property type="evidence" value="ECO:0007669"/>
    <property type="project" value="UniProtKB-EC"/>
</dbReference>
<evidence type="ECO:0000256" key="1">
    <source>
        <dbReference type="SAM" id="Phobius"/>
    </source>
</evidence>
<dbReference type="Pfam" id="PF03382">
    <property type="entry name" value="DUF285"/>
    <property type="match status" value="1"/>
</dbReference>
<dbReference type="KEGG" id="hty:BN2458_PEG0331"/>
<sequence>MPKLFFDIIKHKKCAITKIKEGKMKRLLFMVMFVITSVFIWIGCEDSQKQSIKYHPKDRAELVKLINDENVNLSEIDTSAITDMSYLFARFSTEQCYDVFAEFFKHIESFVIVATMEKAAQKGDKWIPTEADKQTIKDNLIVQWETEREKCIHNARERVDFSGIESWNVANVKDMSYMFGGVENFNEPLGKWNVSRVQNMRGMFGKTAFNQNIQSWNTASVESMNAMFARSTFNQPLNSWNVSKVKDMSLMFFETSHFNQPLNDWDISQVEDMNFMFQKAKSFSQNLESWGERLNPQVRTYLMFEDSFLQSNPPKWYKED</sequence>
<dbReference type="InterPro" id="IPR011889">
    <property type="entry name" value="Liste_lipo_26"/>
</dbReference>
<name>A0A099UGQ7_9HELI</name>
<evidence type="ECO:0000313" key="3">
    <source>
        <dbReference type="EMBL" id="TLD79634.1"/>
    </source>
</evidence>
<keyword evidence="2" id="KW-0378">Hydrolase</keyword>
<keyword evidence="1" id="KW-0472">Membrane</keyword>
<proteinExistence type="predicted"/>
<evidence type="ECO:0000313" key="5">
    <source>
        <dbReference type="Proteomes" id="UP000064525"/>
    </source>
</evidence>
<dbReference type="STRING" id="76936.BN2458_PEG0331"/>
<dbReference type="InterPro" id="IPR005046">
    <property type="entry name" value="DUF285"/>
</dbReference>
<protein>
    <submittedName>
        <fullName evidence="3">BspA family leucine-rich repeat surface protein</fullName>
    </submittedName>
    <submittedName>
        <fullName evidence="2">Chitinase</fullName>
        <ecNumber evidence="2">3.2.1.14</ecNumber>
    </submittedName>
</protein>
<evidence type="ECO:0000313" key="2">
    <source>
        <dbReference type="EMBL" id="CUU39218.1"/>
    </source>
</evidence>
<gene>
    <name evidence="2" type="ORF">BN2458_PEG0331</name>
    <name evidence="3" type="ORF">LS75_001510</name>
</gene>
<dbReference type="Proteomes" id="UP000029925">
    <property type="component" value="Unassembled WGS sequence"/>
</dbReference>
<keyword evidence="1" id="KW-0812">Transmembrane</keyword>
<evidence type="ECO:0000313" key="4">
    <source>
        <dbReference type="Proteomes" id="UP000029925"/>
    </source>
</evidence>
<keyword evidence="2" id="KW-0326">Glycosidase</keyword>
<dbReference type="PATRIC" id="fig|76936.10.peg.320"/>
<feature type="transmembrane region" description="Helical" evidence="1">
    <location>
        <begin position="27"/>
        <end position="43"/>
    </location>
</feature>
<dbReference type="EMBL" id="JRPF02000001">
    <property type="protein sequence ID" value="TLD79634.1"/>
    <property type="molecule type" value="Genomic_DNA"/>
</dbReference>